<feature type="transmembrane region" description="Helical" evidence="1">
    <location>
        <begin position="222"/>
        <end position="250"/>
    </location>
</feature>
<keyword evidence="1" id="KW-0472">Membrane</keyword>
<accession>A0ABP8PXC1</accession>
<evidence type="ECO:0000313" key="2">
    <source>
        <dbReference type="EMBL" id="GAA4493496.1"/>
    </source>
</evidence>
<gene>
    <name evidence="2" type="ORF">GCM10023095_03870</name>
</gene>
<feature type="transmembrane region" description="Helical" evidence="1">
    <location>
        <begin position="31"/>
        <end position="47"/>
    </location>
</feature>
<keyword evidence="3" id="KW-1185">Reference proteome</keyword>
<evidence type="ECO:0000256" key="1">
    <source>
        <dbReference type="SAM" id="Phobius"/>
    </source>
</evidence>
<keyword evidence="1" id="KW-0812">Transmembrane</keyword>
<dbReference type="Proteomes" id="UP001501321">
    <property type="component" value="Unassembled WGS sequence"/>
</dbReference>
<reference evidence="3" key="1">
    <citation type="journal article" date="2019" name="Int. J. Syst. Evol. Microbiol.">
        <title>The Global Catalogue of Microorganisms (GCM) 10K type strain sequencing project: providing services to taxonomists for standard genome sequencing and annotation.</title>
        <authorList>
            <consortium name="The Broad Institute Genomics Platform"/>
            <consortium name="The Broad Institute Genome Sequencing Center for Infectious Disease"/>
            <person name="Wu L."/>
            <person name="Ma J."/>
        </authorList>
    </citation>
    <scope>NUCLEOTIDE SEQUENCE [LARGE SCALE GENOMIC DNA]</scope>
    <source>
        <strain evidence="3">JCM 32226</strain>
    </source>
</reference>
<organism evidence="2 3">
    <name type="scientific">Pseudaeromonas paramecii</name>
    <dbReference type="NCBI Taxonomy" id="2138166"/>
    <lineage>
        <taxon>Bacteria</taxon>
        <taxon>Pseudomonadati</taxon>
        <taxon>Pseudomonadota</taxon>
        <taxon>Gammaproteobacteria</taxon>
        <taxon>Aeromonadales</taxon>
        <taxon>Aeromonadaceae</taxon>
        <taxon>Pseudaeromonas</taxon>
    </lineage>
</organism>
<comment type="caution">
    <text evidence="2">The sequence shown here is derived from an EMBL/GenBank/DDBJ whole genome shotgun (WGS) entry which is preliminary data.</text>
</comment>
<dbReference type="EMBL" id="BAABFC010000001">
    <property type="protein sequence ID" value="GAA4493496.1"/>
    <property type="molecule type" value="Genomic_DNA"/>
</dbReference>
<proteinExistence type="predicted"/>
<dbReference type="RefSeq" id="WP_345009508.1">
    <property type="nucleotide sequence ID" value="NZ_BAABFC010000001.1"/>
</dbReference>
<evidence type="ECO:0000313" key="3">
    <source>
        <dbReference type="Proteomes" id="UP001501321"/>
    </source>
</evidence>
<keyword evidence="1" id="KW-1133">Transmembrane helix</keyword>
<sequence>MMADAEKIIESIMKEPMALEPTDYEERIRRNLLVISTLSNMAWAFGAQPSGHLEIWGLSFEHLDINAILFTALLITLYQLTHYVWVLSNKLMYWRVRLTGVTLPARRGSVARATSSELSDLADFGGDEKNSNLYVWMIERAPAYHNFINTLNVSRDFISTLNEILERSKPTAESAVLEKLNTIEKSTERLISEINCIRINRSLHRFDRWFDFMIKSQSARWFVLDLFLPLVLGVVAIIGLLCMIFGGYGLSGSQVFFDLFNHSLI</sequence>
<name>A0ABP8PXC1_9GAMM</name>
<feature type="transmembrane region" description="Helical" evidence="1">
    <location>
        <begin position="67"/>
        <end position="87"/>
    </location>
</feature>
<protein>
    <submittedName>
        <fullName evidence="2">Uncharacterized protein</fullName>
    </submittedName>
</protein>